<dbReference type="PaxDb" id="3827-XP_004516131.1"/>
<dbReference type="Proteomes" id="UP000087171">
    <property type="component" value="Unplaced"/>
</dbReference>
<protein>
    <submittedName>
        <fullName evidence="3">Uncharacterized protein LOC113784778</fullName>
    </submittedName>
</protein>
<reference evidence="3" key="1">
    <citation type="submission" date="2025-08" db="UniProtKB">
        <authorList>
            <consortium name="RefSeq"/>
        </authorList>
    </citation>
    <scope>IDENTIFICATION</scope>
    <source>
        <tissue evidence="3">Etiolated seedlings</tissue>
    </source>
</reference>
<organism evidence="2 3">
    <name type="scientific">Cicer arietinum</name>
    <name type="common">Chickpea</name>
    <name type="synonym">Garbanzo</name>
    <dbReference type="NCBI Taxonomy" id="3827"/>
    <lineage>
        <taxon>Eukaryota</taxon>
        <taxon>Viridiplantae</taxon>
        <taxon>Streptophyta</taxon>
        <taxon>Embryophyta</taxon>
        <taxon>Tracheophyta</taxon>
        <taxon>Spermatophyta</taxon>
        <taxon>Magnoliopsida</taxon>
        <taxon>eudicotyledons</taxon>
        <taxon>Gunneridae</taxon>
        <taxon>Pentapetalae</taxon>
        <taxon>rosids</taxon>
        <taxon>fabids</taxon>
        <taxon>Fabales</taxon>
        <taxon>Fabaceae</taxon>
        <taxon>Papilionoideae</taxon>
        <taxon>50 kb inversion clade</taxon>
        <taxon>NPAAA clade</taxon>
        <taxon>Hologalegina</taxon>
        <taxon>IRL clade</taxon>
        <taxon>Cicereae</taxon>
        <taxon>Cicer</taxon>
    </lineage>
</organism>
<keyword evidence="2" id="KW-1185">Reference proteome</keyword>
<accession>A0A3Q7XSK9</accession>
<dbReference type="InterPro" id="IPR013103">
    <property type="entry name" value="RVT_2"/>
</dbReference>
<evidence type="ECO:0000313" key="2">
    <source>
        <dbReference type="Proteomes" id="UP000087171"/>
    </source>
</evidence>
<dbReference type="AlphaFoldDB" id="A0A3Q7XSK9"/>
<proteinExistence type="predicted"/>
<dbReference type="PANTHER" id="PTHR11439:SF483">
    <property type="entry name" value="PEPTIDE SYNTHASE GLIP-LIKE, PUTATIVE (AFU_ORTHOLOGUE AFUA_3G12920)-RELATED"/>
    <property type="match status" value="1"/>
</dbReference>
<dbReference type="PANTHER" id="PTHR11439">
    <property type="entry name" value="GAG-POL-RELATED RETROTRANSPOSON"/>
    <property type="match status" value="1"/>
</dbReference>
<name>A0A3Q7XSK9_CICAR</name>
<gene>
    <name evidence="3" type="primary">LOC113784778</name>
</gene>
<dbReference type="CDD" id="cd09272">
    <property type="entry name" value="RNase_HI_RT_Ty1"/>
    <property type="match status" value="1"/>
</dbReference>
<sequence>MNDGFWLCKRNSTNSIGMMFGDLVPVLENKKPIGTKWVFKNKLNEKGEIEFQMSMIGELVFFLGIQIHQSQNGVYIHQTKYTKELLKKFKLDECKPMSTPMHPSYSLDKYESGKKADPKESHLTAIKRIFRYLKDTTNLGLFIKVSSAYKLVGYCDVDSAGYKLERKRINRKCMFLGDNLISWSSKRQGTIAMSTTEVDYISTTGRNTQLLWMKQ</sequence>
<evidence type="ECO:0000259" key="1">
    <source>
        <dbReference type="Pfam" id="PF07727"/>
    </source>
</evidence>
<dbReference type="Pfam" id="PF07727">
    <property type="entry name" value="RVT_2"/>
    <property type="match status" value="1"/>
</dbReference>
<dbReference type="STRING" id="3827.A0A3Q7XSK9"/>
<feature type="domain" description="Reverse transcriptase Ty1/copia-type" evidence="1">
    <location>
        <begin position="50"/>
        <end position="102"/>
    </location>
</feature>
<evidence type="ECO:0000313" key="3">
    <source>
        <dbReference type="RefSeq" id="XP_027186841.1"/>
    </source>
</evidence>
<dbReference type="OrthoDB" id="1408760at2759"/>
<dbReference type="RefSeq" id="XP_027186841.1">
    <property type="nucleotide sequence ID" value="XM_027331040.1"/>
</dbReference>